<dbReference type="SMART" id="SM01063">
    <property type="entry name" value="CBM49"/>
    <property type="match status" value="1"/>
</dbReference>
<protein>
    <recommendedName>
        <fullName evidence="14">Endoglucanase</fullName>
        <ecNumber evidence="14">3.2.1.4</ecNumber>
    </recommendedName>
</protein>
<dbReference type="AlphaFoldDB" id="Q8GTP5"/>
<evidence type="ECO:0000256" key="4">
    <source>
        <dbReference type="ARBA" id="ARBA00022525"/>
    </source>
</evidence>
<feature type="chain" id="PRO_5005144438" description="Endoglucanase" evidence="14">
    <location>
        <begin position="25"/>
        <end position="620"/>
    </location>
</feature>
<keyword evidence="8" id="KW-0325">Glycoprotein</keyword>
<proteinExistence type="evidence at transcript level"/>
<name>Q8GTP5_PYRCO</name>
<evidence type="ECO:0000256" key="2">
    <source>
        <dbReference type="ARBA" id="ARBA00004613"/>
    </source>
</evidence>
<evidence type="ECO:0000256" key="5">
    <source>
        <dbReference type="ARBA" id="ARBA00022729"/>
    </source>
</evidence>
<dbReference type="InterPro" id="IPR018221">
    <property type="entry name" value="Glyco_hydro_9_His_AS"/>
</dbReference>
<dbReference type="GO" id="GO:0008810">
    <property type="term" value="F:cellulase activity"/>
    <property type="evidence" value="ECO:0007669"/>
    <property type="project" value="UniProtKB-EC"/>
</dbReference>
<evidence type="ECO:0000256" key="7">
    <source>
        <dbReference type="ARBA" id="ARBA00023001"/>
    </source>
</evidence>
<evidence type="ECO:0000256" key="13">
    <source>
        <dbReference type="PROSITE-ProRule" id="PRU10060"/>
    </source>
</evidence>
<evidence type="ECO:0000256" key="11">
    <source>
        <dbReference type="ARBA" id="ARBA00023326"/>
    </source>
</evidence>
<feature type="signal peptide" evidence="14">
    <location>
        <begin position="1"/>
        <end position="24"/>
    </location>
</feature>
<comment type="catalytic activity">
    <reaction evidence="1 14">
        <text>Endohydrolysis of (1-&gt;4)-beta-D-glucosidic linkages in cellulose, lichenin and cereal beta-D-glucans.</text>
        <dbReference type="EC" id="3.2.1.4"/>
    </reaction>
</comment>
<dbReference type="InterPro" id="IPR001701">
    <property type="entry name" value="Glyco_hydro_9"/>
</dbReference>
<dbReference type="GO" id="GO:0005576">
    <property type="term" value="C:extracellular region"/>
    <property type="evidence" value="ECO:0007669"/>
    <property type="project" value="UniProtKB-SubCell"/>
</dbReference>
<evidence type="ECO:0000256" key="12">
    <source>
        <dbReference type="PROSITE-ProRule" id="PRU10059"/>
    </source>
</evidence>
<feature type="active site" evidence="13">
    <location>
        <position position="474"/>
    </location>
</feature>
<evidence type="ECO:0000256" key="8">
    <source>
        <dbReference type="ARBA" id="ARBA00023180"/>
    </source>
</evidence>
<dbReference type="GO" id="GO:0030246">
    <property type="term" value="F:carbohydrate binding"/>
    <property type="evidence" value="ECO:0007669"/>
    <property type="project" value="InterPro"/>
</dbReference>
<dbReference type="InterPro" id="IPR033126">
    <property type="entry name" value="Glyco_hydro_9_Asp/Glu_AS"/>
</dbReference>
<dbReference type="GO" id="GO:0030245">
    <property type="term" value="P:cellulose catabolic process"/>
    <property type="evidence" value="ECO:0007669"/>
    <property type="project" value="UniProtKB-KW"/>
</dbReference>
<evidence type="ECO:0000259" key="15">
    <source>
        <dbReference type="SMART" id="SM01063"/>
    </source>
</evidence>
<feature type="domain" description="Carbohydrate binding" evidence="15">
    <location>
        <begin position="528"/>
        <end position="608"/>
    </location>
</feature>
<keyword evidence="10 12" id="KW-0326">Glycosidase</keyword>
<evidence type="ECO:0000256" key="14">
    <source>
        <dbReference type="RuleBase" id="RU361166"/>
    </source>
</evidence>
<dbReference type="FunFam" id="1.50.10.10:FF:000020">
    <property type="entry name" value="Endoglucanase"/>
    <property type="match status" value="1"/>
</dbReference>
<dbReference type="PROSITE" id="PS00698">
    <property type="entry name" value="GH9_3"/>
    <property type="match status" value="1"/>
</dbReference>
<feature type="active site" evidence="13">
    <location>
        <position position="465"/>
    </location>
</feature>
<sequence>MEKFVRVVSMAPLLLLLCFPFALAGHDYGQALSNSILFFEAQRSGFLPPNQRVTWRSNSGLYDGKANGVDLVGGYYDAGDNVKFGLPMAFTVTMMSWSIIEYGSQMAASGELGHAMDAVKWGTDYFIKAHPEPNVLYGEVGDGNTDHYCWQRPEDMTTNRQAYKISPSNPGSDLAGETAAAMAAASIVFRRSNPAYSRELLSHAYQLFDFADKYRGKYDSSITVAQKYYQSVSGYNDELLWAAAWLFQASNNQYYLDYLGNNGDSMGGTGWSMTEFGWDVKYPGVQTLVAKFLMQGKAGSHTAVFQKYQQKAEYFMCSCVGKGSQNARKTPGGLIYRQRWNNMQFVTSASFLATVYSDYLTSSRSTLQCASGNVAPNELLSFAQSQVDYILGDNPRATSYMVGYGNNYPQQVHHRASSIVSYKKDSSFVSCRGGYATWFSRKASYPNLLTGAIVGGPDAYDNFADQRDNYEQTEPATYNNAPLLGILARLNAGHGGYNQLLPVVTTQPKVAPLPKVAPASPAPSSSPIAISQRKTSSWISKGVTYYRYSAIVTNKSAKELTNLKLSISKLYGPIWGLTKAGNSYGFPSWINSLPVGKSMEFVYIHSASPANVLVSSYSLA</sequence>
<evidence type="ECO:0000313" key="16">
    <source>
        <dbReference type="EMBL" id="BAC22691.1"/>
    </source>
</evidence>
<accession>Q8GTP5</accession>
<keyword evidence="4" id="KW-0964">Secreted</keyword>
<comment type="similarity">
    <text evidence="3 12 14">Belongs to the glycosyl hydrolase 9 (cellulase E) family.</text>
</comment>
<dbReference type="Pfam" id="PF09478">
    <property type="entry name" value="CBM49"/>
    <property type="match status" value="1"/>
</dbReference>
<keyword evidence="5 14" id="KW-0732">Signal</keyword>
<dbReference type="CAZy" id="GH9">
    <property type="family name" value="Glycoside Hydrolase Family 9"/>
</dbReference>
<dbReference type="PANTHER" id="PTHR22298">
    <property type="entry name" value="ENDO-1,4-BETA-GLUCANASE"/>
    <property type="match status" value="1"/>
</dbReference>
<gene>
    <name evidence="16" type="primary">PC-EG2</name>
</gene>
<keyword evidence="6 12" id="KW-0378">Hydrolase</keyword>
<dbReference type="EMBL" id="AB084464">
    <property type="protein sequence ID" value="BAC22691.1"/>
    <property type="molecule type" value="mRNA"/>
</dbReference>
<evidence type="ECO:0000256" key="1">
    <source>
        <dbReference type="ARBA" id="ARBA00000966"/>
    </source>
</evidence>
<dbReference type="InterPro" id="IPR008928">
    <property type="entry name" value="6-hairpin_glycosidase_sf"/>
</dbReference>
<evidence type="ECO:0000256" key="6">
    <source>
        <dbReference type="ARBA" id="ARBA00022801"/>
    </source>
</evidence>
<keyword evidence="11 12" id="KW-0624">Polysaccharide degradation</keyword>
<keyword evidence="7 14" id="KW-0136">Cellulose degradation</keyword>
<evidence type="ECO:0000256" key="3">
    <source>
        <dbReference type="ARBA" id="ARBA00007072"/>
    </source>
</evidence>
<dbReference type="EC" id="3.2.1.4" evidence="14"/>
<dbReference type="PROSITE" id="PS00592">
    <property type="entry name" value="GH9_2"/>
    <property type="match status" value="1"/>
</dbReference>
<reference evidence="16" key="1">
    <citation type="journal article" date="2003" name="J. Exp. Bot.">
        <title>Ethylene is required for both the initiation and progression of softening in pear (Pyrus communis L.) fruit.</title>
        <authorList>
            <person name="Hiwasa K."/>
            <person name="Kinugasa Y."/>
            <person name="Amano S."/>
            <person name="Hashimoto A."/>
            <person name="Nakano R."/>
            <person name="Inaba A."/>
            <person name="Kubo Y."/>
        </authorList>
    </citation>
    <scope>NUCLEOTIDE SEQUENCE</scope>
    <source>
        <tissue evidence="16">Softening fruit</tissue>
    </source>
</reference>
<dbReference type="CAZy" id="CBM49">
    <property type="family name" value="Carbohydrate-Binding Module Family 49"/>
</dbReference>
<dbReference type="InterPro" id="IPR019028">
    <property type="entry name" value="CBM_49"/>
</dbReference>
<dbReference type="InterPro" id="IPR012341">
    <property type="entry name" value="6hp_glycosidase-like_sf"/>
</dbReference>
<organism evidence="16">
    <name type="scientific">Pyrus communis</name>
    <name type="common">Pear</name>
    <name type="synonym">Pyrus domestica</name>
    <dbReference type="NCBI Taxonomy" id="23211"/>
    <lineage>
        <taxon>Eukaryota</taxon>
        <taxon>Viridiplantae</taxon>
        <taxon>Streptophyta</taxon>
        <taxon>Embryophyta</taxon>
        <taxon>Tracheophyta</taxon>
        <taxon>Spermatophyta</taxon>
        <taxon>Magnoliopsida</taxon>
        <taxon>eudicotyledons</taxon>
        <taxon>Gunneridae</taxon>
        <taxon>Pentapetalae</taxon>
        <taxon>rosids</taxon>
        <taxon>fabids</taxon>
        <taxon>Rosales</taxon>
        <taxon>Rosaceae</taxon>
        <taxon>Amygdaloideae</taxon>
        <taxon>Maleae</taxon>
        <taxon>Pyrus</taxon>
    </lineage>
</organism>
<feature type="active site" evidence="12">
    <location>
        <position position="413"/>
    </location>
</feature>
<dbReference type="Pfam" id="PF00759">
    <property type="entry name" value="Glyco_hydro_9"/>
    <property type="match status" value="1"/>
</dbReference>
<dbReference type="Gene3D" id="1.50.10.10">
    <property type="match status" value="1"/>
</dbReference>
<dbReference type="SUPFAM" id="SSF48208">
    <property type="entry name" value="Six-hairpin glycosidases"/>
    <property type="match status" value="1"/>
</dbReference>
<comment type="subcellular location">
    <subcellularLocation>
        <location evidence="2">Secreted</location>
    </subcellularLocation>
</comment>
<keyword evidence="9 12" id="KW-0119">Carbohydrate metabolism</keyword>
<evidence type="ECO:0000256" key="10">
    <source>
        <dbReference type="ARBA" id="ARBA00023295"/>
    </source>
</evidence>
<evidence type="ECO:0000256" key="9">
    <source>
        <dbReference type="ARBA" id="ARBA00023277"/>
    </source>
</evidence>